<comment type="function">
    <text evidence="1 11">Assembles around the rod to form the L-ring and probably protects the motor/basal body from shearing forces during rotation.</text>
</comment>
<dbReference type="OrthoDB" id="9789463at2"/>
<evidence type="ECO:0000256" key="9">
    <source>
        <dbReference type="ARBA" id="ARBA00023237"/>
    </source>
</evidence>
<reference evidence="14 15" key="1">
    <citation type="submission" date="2016-06" db="EMBL/GenBank/DDBJ databases">
        <title>Complete genome sequence of a deep-branching marine Gamma Proteobacterium Woeseia oceani type strain XK5.</title>
        <authorList>
            <person name="Mu D."/>
            <person name="Du Z."/>
        </authorList>
    </citation>
    <scope>NUCLEOTIDE SEQUENCE [LARGE SCALE GENOMIC DNA]</scope>
    <source>
        <strain evidence="14 15">XK5</strain>
    </source>
</reference>
<comment type="subcellular location">
    <subcellularLocation>
        <location evidence="11">Cell outer membrane</location>
        <topology evidence="11">Lipid-anchor</topology>
    </subcellularLocation>
    <subcellularLocation>
        <location evidence="11">Bacterial flagellum basal body</location>
    </subcellularLocation>
    <subcellularLocation>
        <location evidence="2">Membrane</location>
        <topology evidence="2">Lipid-anchor</topology>
    </subcellularLocation>
</comment>
<protein>
    <recommendedName>
        <fullName evidence="11">Flagellar L-ring protein</fullName>
    </recommendedName>
    <alternativeName>
        <fullName evidence="11">Basal body L-ring protein</fullName>
    </alternativeName>
</protein>
<keyword evidence="14" id="KW-0969">Cilium</keyword>
<dbReference type="PANTHER" id="PTHR34933">
    <property type="entry name" value="FLAGELLAR L-RING PROTEIN"/>
    <property type="match status" value="1"/>
</dbReference>
<dbReference type="AlphaFoldDB" id="A0A193LEY7"/>
<evidence type="ECO:0000256" key="5">
    <source>
        <dbReference type="ARBA" id="ARBA00022729"/>
    </source>
</evidence>
<evidence type="ECO:0000256" key="2">
    <source>
        <dbReference type="ARBA" id="ARBA00004635"/>
    </source>
</evidence>
<dbReference type="Pfam" id="PF02107">
    <property type="entry name" value="FlgH"/>
    <property type="match status" value="1"/>
</dbReference>
<evidence type="ECO:0000256" key="6">
    <source>
        <dbReference type="ARBA" id="ARBA00023136"/>
    </source>
</evidence>
<feature type="region of interest" description="Disordered" evidence="12">
    <location>
        <begin position="86"/>
        <end position="106"/>
    </location>
</feature>
<dbReference type="PRINTS" id="PR01008">
    <property type="entry name" value="FLGLRINGFLGH"/>
</dbReference>
<evidence type="ECO:0000256" key="3">
    <source>
        <dbReference type="ARBA" id="ARBA00006929"/>
    </source>
</evidence>
<evidence type="ECO:0000313" key="14">
    <source>
        <dbReference type="EMBL" id="ANO51033.1"/>
    </source>
</evidence>
<dbReference type="KEGG" id="woc:BA177_07275"/>
<evidence type="ECO:0000256" key="8">
    <source>
        <dbReference type="ARBA" id="ARBA00023143"/>
    </source>
</evidence>
<comment type="subunit">
    <text evidence="4 11">The basal body constitutes a major portion of the flagellar organelle and consists of four rings (L,P,S, and M) mounted on a central rod.</text>
</comment>
<dbReference type="Proteomes" id="UP000092695">
    <property type="component" value="Chromosome"/>
</dbReference>
<dbReference type="PROSITE" id="PS51257">
    <property type="entry name" value="PROKAR_LIPOPROTEIN"/>
    <property type="match status" value="1"/>
</dbReference>
<evidence type="ECO:0000256" key="7">
    <source>
        <dbReference type="ARBA" id="ARBA00023139"/>
    </source>
</evidence>
<feature type="compositionally biased region" description="Polar residues" evidence="12">
    <location>
        <begin position="86"/>
        <end position="105"/>
    </location>
</feature>
<keyword evidence="15" id="KW-1185">Reference proteome</keyword>
<dbReference type="HAMAP" id="MF_00415">
    <property type="entry name" value="FlgH"/>
    <property type="match status" value="1"/>
</dbReference>
<dbReference type="GO" id="GO:0003774">
    <property type="term" value="F:cytoskeletal motor activity"/>
    <property type="evidence" value="ECO:0007669"/>
    <property type="project" value="InterPro"/>
</dbReference>
<proteinExistence type="inferred from homology"/>
<feature type="chain" id="PRO_5008874807" description="Flagellar L-ring protein" evidence="13">
    <location>
        <begin position="22"/>
        <end position="230"/>
    </location>
</feature>
<keyword evidence="9 11" id="KW-0998">Cell outer membrane</keyword>
<organism evidence="14 15">
    <name type="scientific">Woeseia oceani</name>
    <dbReference type="NCBI Taxonomy" id="1548547"/>
    <lineage>
        <taxon>Bacteria</taxon>
        <taxon>Pseudomonadati</taxon>
        <taxon>Pseudomonadota</taxon>
        <taxon>Gammaproteobacteria</taxon>
        <taxon>Woeseiales</taxon>
        <taxon>Woeseiaceae</taxon>
        <taxon>Woeseia</taxon>
    </lineage>
</organism>
<evidence type="ECO:0000256" key="4">
    <source>
        <dbReference type="ARBA" id="ARBA00011439"/>
    </source>
</evidence>
<keyword evidence="14" id="KW-0966">Cell projection</keyword>
<keyword evidence="5 11" id="KW-0732">Signal</keyword>
<dbReference type="STRING" id="1548547.BA177_07275"/>
<keyword evidence="7" id="KW-0564">Palmitate</keyword>
<keyword evidence="14" id="KW-0282">Flagellum</keyword>
<evidence type="ECO:0000256" key="12">
    <source>
        <dbReference type="SAM" id="MobiDB-lite"/>
    </source>
</evidence>
<sequence length="230" mass="24816">MKRNFLEQIRRCAGIALIAMAATGCARIDAMRDPYEPPVPVMPELAPATSGAIYRQGGATRLFEDLRAGHVGDILTVRLLESTNASLQSNTRTSKSTETELTTPTFLGRPVTRDGIAIFDGSLAGEQGFEGAGSSNQSNSLQGNVTVTVVERYPNGNLRIRGEKRVLLNQGNEYIRLSGIIRAYDIEPDNSIPSAKVADAHISYSSKGVLAAANKMGPFSRFFHSVLTPF</sequence>
<gene>
    <name evidence="11" type="primary">flgH</name>
    <name evidence="14" type="ORF">BA177_07275</name>
</gene>
<evidence type="ECO:0000313" key="15">
    <source>
        <dbReference type="Proteomes" id="UP000092695"/>
    </source>
</evidence>
<evidence type="ECO:0000256" key="10">
    <source>
        <dbReference type="ARBA" id="ARBA00023288"/>
    </source>
</evidence>
<dbReference type="InterPro" id="IPR000527">
    <property type="entry name" value="Flag_Lring"/>
</dbReference>
<keyword evidence="8 11" id="KW-0975">Bacterial flagellum</keyword>
<evidence type="ECO:0000256" key="13">
    <source>
        <dbReference type="SAM" id="SignalP"/>
    </source>
</evidence>
<keyword evidence="6 11" id="KW-0472">Membrane</keyword>
<evidence type="ECO:0000256" key="11">
    <source>
        <dbReference type="HAMAP-Rule" id="MF_00415"/>
    </source>
</evidence>
<dbReference type="GO" id="GO:0071973">
    <property type="term" value="P:bacterial-type flagellum-dependent cell motility"/>
    <property type="evidence" value="ECO:0007669"/>
    <property type="project" value="InterPro"/>
</dbReference>
<dbReference type="GO" id="GO:0009427">
    <property type="term" value="C:bacterial-type flagellum basal body, distal rod, L ring"/>
    <property type="evidence" value="ECO:0007669"/>
    <property type="project" value="InterPro"/>
</dbReference>
<keyword evidence="10 11" id="KW-0449">Lipoprotein</keyword>
<dbReference type="GO" id="GO:0009279">
    <property type="term" value="C:cell outer membrane"/>
    <property type="evidence" value="ECO:0007669"/>
    <property type="project" value="UniProtKB-SubCell"/>
</dbReference>
<accession>A0A193LEY7</accession>
<comment type="similarity">
    <text evidence="3 11">Belongs to the FlgH family.</text>
</comment>
<evidence type="ECO:0000256" key="1">
    <source>
        <dbReference type="ARBA" id="ARBA00002591"/>
    </source>
</evidence>
<feature type="signal peptide" evidence="13">
    <location>
        <begin position="1"/>
        <end position="21"/>
    </location>
</feature>
<dbReference type="RefSeq" id="WP_068614839.1">
    <property type="nucleotide sequence ID" value="NZ_CP016268.1"/>
</dbReference>
<dbReference type="EMBL" id="CP016268">
    <property type="protein sequence ID" value="ANO51033.1"/>
    <property type="molecule type" value="Genomic_DNA"/>
</dbReference>
<name>A0A193LEY7_9GAMM</name>
<dbReference type="PANTHER" id="PTHR34933:SF1">
    <property type="entry name" value="FLAGELLAR L-RING PROTEIN"/>
    <property type="match status" value="1"/>
</dbReference>